<proteinExistence type="inferred from homology"/>
<evidence type="ECO:0000256" key="4">
    <source>
        <dbReference type="ARBA" id="ARBA00023125"/>
    </source>
</evidence>
<organism evidence="8 9">
    <name type="scientific">Penicillium camemberti (strain FM 013)</name>
    <dbReference type="NCBI Taxonomy" id="1429867"/>
    <lineage>
        <taxon>Eukaryota</taxon>
        <taxon>Fungi</taxon>
        <taxon>Dikarya</taxon>
        <taxon>Ascomycota</taxon>
        <taxon>Pezizomycotina</taxon>
        <taxon>Eurotiomycetes</taxon>
        <taxon>Eurotiomycetidae</taxon>
        <taxon>Eurotiales</taxon>
        <taxon>Aspergillaceae</taxon>
        <taxon>Penicillium</taxon>
    </lineage>
</organism>
<name>A0A0G4P8D6_PENC3</name>
<dbReference type="GO" id="GO:0035861">
    <property type="term" value="C:site of double-strand break"/>
    <property type="evidence" value="ECO:0007669"/>
    <property type="project" value="TreeGrafter"/>
</dbReference>
<dbReference type="Proteomes" id="UP000053732">
    <property type="component" value="Unassembled WGS sequence"/>
</dbReference>
<dbReference type="AlphaFoldDB" id="A0A0G4P8D6"/>
<dbReference type="GO" id="GO:0000781">
    <property type="term" value="C:chromosome, telomeric region"/>
    <property type="evidence" value="ECO:0007669"/>
    <property type="project" value="TreeGrafter"/>
</dbReference>
<dbReference type="PANTHER" id="PTHR13989">
    <property type="entry name" value="REPLICATION PROTEIN A-RELATED"/>
    <property type="match status" value="1"/>
</dbReference>
<dbReference type="PIRSF" id="PIRSF036949">
    <property type="entry name" value="RPA32"/>
    <property type="match status" value="1"/>
</dbReference>
<evidence type="ECO:0000259" key="7">
    <source>
        <dbReference type="Pfam" id="PF08784"/>
    </source>
</evidence>
<gene>
    <name evidence="8" type="ORF">PCAMFM013_S007g000510</name>
</gene>
<dbReference type="SUPFAM" id="SSF50249">
    <property type="entry name" value="Nucleic acid-binding proteins"/>
    <property type="match status" value="1"/>
</dbReference>
<evidence type="ECO:0000256" key="3">
    <source>
        <dbReference type="ARBA" id="ARBA00022705"/>
    </source>
</evidence>
<keyword evidence="4" id="KW-0238">DNA-binding</keyword>
<dbReference type="SUPFAM" id="SSF46785">
    <property type="entry name" value="Winged helix' DNA-binding domain"/>
    <property type="match status" value="1"/>
</dbReference>
<protein>
    <submittedName>
        <fullName evidence="8">Replication protein A, subunit RPA32</fullName>
    </submittedName>
</protein>
<keyword evidence="3" id="KW-0235">DNA replication</keyword>
<accession>A0A0G4P8D6</accession>
<feature type="domain" description="Replication protein A C-terminal" evidence="7">
    <location>
        <begin position="193"/>
        <end position="291"/>
    </location>
</feature>
<dbReference type="STRING" id="1429867.A0A0G4P8D6"/>
<dbReference type="Gene3D" id="1.10.10.10">
    <property type="entry name" value="Winged helix-like DNA-binding domain superfamily/Winged helix DNA-binding domain"/>
    <property type="match status" value="1"/>
</dbReference>
<dbReference type="InterPro" id="IPR036390">
    <property type="entry name" value="WH_DNA-bd_sf"/>
</dbReference>
<evidence type="ECO:0000256" key="1">
    <source>
        <dbReference type="ARBA" id="ARBA00004123"/>
    </source>
</evidence>
<dbReference type="GO" id="GO:0006289">
    <property type="term" value="P:nucleotide-excision repair"/>
    <property type="evidence" value="ECO:0007669"/>
    <property type="project" value="TreeGrafter"/>
</dbReference>
<evidence type="ECO:0000313" key="8">
    <source>
        <dbReference type="EMBL" id="CRL22529.1"/>
    </source>
</evidence>
<dbReference type="InterPro" id="IPR014646">
    <property type="entry name" value="Rfa2/RPA32"/>
</dbReference>
<dbReference type="InterPro" id="IPR014892">
    <property type="entry name" value="RPA_C"/>
</dbReference>
<dbReference type="PANTHER" id="PTHR13989:SF16">
    <property type="entry name" value="REPLICATION PROTEIN A2"/>
    <property type="match status" value="1"/>
</dbReference>
<dbReference type="InterPro" id="IPR040260">
    <property type="entry name" value="RFA2-like"/>
</dbReference>
<feature type="region of interest" description="Disordered" evidence="6">
    <location>
        <begin position="38"/>
        <end position="59"/>
    </location>
</feature>
<comment type="subcellular location">
    <subcellularLocation>
        <location evidence="1">Nucleus</location>
    </subcellularLocation>
</comment>
<keyword evidence="5" id="KW-0539">Nucleus</keyword>
<comment type="similarity">
    <text evidence="2">Belongs to the replication factor A protein 2 family.</text>
</comment>
<reference evidence="8 9" key="1">
    <citation type="journal article" date="2014" name="Nat. Commun.">
        <title>Multiple recent horizontal transfers of a large genomic region in cheese making fungi.</title>
        <authorList>
            <person name="Cheeseman K."/>
            <person name="Ropars J."/>
            <person name="Renault P."/>
            <person name="Dupont J."/>
            <person name="Gouzy J."/>
            <person name="Branca A."/>
            <person name="Abraham A.L."/>
            <person name="Ceppi M."/>
            <person name="Conseiller E."/>
            <person name="Debuchy R."/>
            <person name="Malagnac F."/>
            <person name="Goarin A."/>
            <person name="Silar P."/>
            <person name="Lacoste S."/>
            <person name="Sallet E."/>
            <person name="Bensimon A."/>
            <person name="Giraud T."/>
            <person name="Brygoo Y."/>
        </authorList>
    </citation>
    <scope>NUCLEOTIDE SEQUENCE [LARGE SCALE GENOMIC DNA]</scope>
    <source>
        <strain evidence="9">FM 013</strain>
    </source>
</reference>
<dbReference type="EMBL" id="HG793140">
    <property type="protein sequence ID" value="CRL22529.1"/>
    <property type="molecule type" value="Genomic_DNA"/>
</dbReference>
<dbReference type="GO" id="GO:0005662">
    <property type="term" value="C:DNA replication factor A complex"/>
    <property type="evidence" value="ECO:0007669"/>
    <property type="project" value="TreeGrafter"/>
</dbReference>
<evidence type="ECO:0000256" key="5">
    <source>
        <dbReference type="ARBA" id="ARBA00023242"/>
    </source>
</evidence>
<dbReference type="InterPro" id="IPR012340">
    <property type="entry name" value="NA-bd_OB-fold"/>
</dbReference>
<dbReference type="FunFam" id="2.40.50.140:FF:000308">
    <property type="entry name" value="Possible replication factor-a protein"/>
    <property type="match status" value="1"/>
</dbReference>
<evidence type="ECO:0000256" key="6">
    <source>
        <dbReference type="SAM" id="MobiDB-lite"/>
    </source>
</evidence>
<evidence type="ECO:0000313" key="9">
    <source>
        <dbReference type="Proteomes" id="UP000053732"/>
    </source>
</evidence>
<keyword evidence="9" id="KW-1185">Reference proteome</keyword>
<sequence length="298" mass="31309">MGIYHFQSKLLTSNYLTIPIDGNYNNYSSSFGGGGGGGGFMPGETNSPAGGKTGDRDNKTLRPVTVKQVLDASQPFPEAPFQIDGADVANVLIMGQVRNISSQSTNVTYIIDDGTGGVEVKKWIDSATADNMDTDDGKAPGDGKTEVQLNGFARVFGSIKSFANKRYIGAHSVRPLSNINELHTHLLEATAVHLFFTRGPPGGAAAGGNAGGADAVMGGADDYSGGQNKALASMSLVAKKIYNLLKTEPQDDTGLHMQVIASKLNMPATEVARAGEELLGAGVIFSTMDEQTWAILEY</sequence>
<evidence type="ECO:0000256" key="2">
    <source>
        <dbReference type="ARBA" id="ARBA00007815"/>
    </source>
</evidence>
<dbReference type="GO" id="GO:0006260">
    <property type="term" value="P:DNA replication"/>
    <property type="evidence" value="ECO:0007669"/>
    <property type="project" value="UniProtKB-KW"/>
</dbReference>
<dbReference type="GO" id="GO:0003697">
    <property type="term" value="F:single-stranded DNA binding"/>
    <property type="evidence" value="ECO:0007669"/>
    <property type="project" value="TreeGrafter"/>
</dbReference>
<dbReference type="Pfam" id="PF08784">
    <property type="entry name" value="RPA_C"/>
    <property type="match status" value="1"/>
</dbReference>
<dbReference type="CDD" id="cd04478">
    <property type="entry name" value="RPA2_DBD_D"/>
    <property type="match status" value="1"/>
</dbReference>
<dbReference type="InterPro" id="IPR036388">
    <property type="entry name" value="WH-like_DNA-bd_sf"/>
</dbReference>
<dbReference type="GO" id="GO:0000724">
    <property type="term" value="P:double-strand break repair via homologous recombination"/>
    <property type="evidence" value="ECO:0007669"/>
    <property type="project" value="TreeGrafter"/>
</dbReference>
<dbReference type="Gene3D" id="2.40.50.140">
    <property type="entry name" value="Nucleic acid-binding proteins"/>
    <property type="match status" value="1"/>
</dbReference>